<organism evidence="1 2">
    <name type="scientific">Gordonia phage Katyusha</name>
    <dbReference type="NCBI Taxonomy" id="1821555"/>
    <lineage>
        <taxon>Viruses</taxon>
        <taxon>Duplodnaviria</taxon>
        <taxon>Heunggongvirae</taxon>
        <taxon>Uroviricota</taxon>
        <taxon>Caudoviricetes</taxon>
        <taxon>Demosthenesvirus</taxon>
        <taxon>Demosthenesvirus katyusha</taxon>
    </lineage>
</organism>
<dbReference type="RefSeq" id="YP_009603289.1">
    <property type="nucleotide sequence ID" value="NC_041950.1"/>
</dbReference>
<sequence>MADFVSGREDYATHGKRQILRHAHPGSYNVQSKTVSHAEFPTEEIDGHEQKVLNEGEVLVALTSGPQAGKCVPFQLDPATPFTDGRSTLANVVGVNKDYFGAQLMDRDVETGNLVHGHLVQAWCTIRNADGERVALPNNVADALRAKKNLQIQFS</sequence>
<evidence type="ECO:0000313" key="1">
    <source>
        <dbReference type="EMBL" id="AMS03408.1"/>
    </source>
</evidence>
<gene>
    <name evidence="1" type="primary">15</name>
    <name evidence="1" type="ORF">SEA_KATYUSHA_15</name>
</gene>
<reference evidence="1 2" key="1">
    <citation type="submission" date="2016-03" db="EMBL/GenBank/DDBJ databases">
        <authorList>
            <person name="Green D.E."/>
            <person name="Kennedy B.V."/>
            <person name="Kocak B.Z."/>
            <person name="Moretti M.L."/>
            <person name="Onelangsy F.L."/>
            <person name="Mezghani N.A."/>
            <person name="Thompson P.K."/>
            <person name="Ulbrich M.C."/>
            <person name="Furbee E.C."/>
            <person name="Grubb S.R."/>
            <person name="Warner M.H."/>
            <person name="Montgomery M.T."/>
            <person name="Garlena R.A."/>
            <person name="Russell D.A."/>
            <person name="Pope W.H."/>
            <person name="Jacobs-Sera D."/>
            <person name="Hendrix R.W."/>
            <person name="Hatfull G.F."/>
        </authorList>
    </citation>
    <scope>NUCLEOTIDE SEQUENCE [LARGE SCALE GENOMIC DNA]</scope>
</reference>
<protein>
    <submittedName>
        <fullName evidence="1">Capsid decoration protein</fullName>
    </submittedName>
</protein>
<keyword evidence="2" id="KW-1185">Reference proteome</keyword>
<dbReference type="EMBL" id="KU963258">
    <property type="protein sequence ID" value="AMS03408.1"/>
    <property type="molecule type" value="Genomic_DNA"/>
</dbReference>
<dbReference type="Proteomes" id="UP000223856">
    <property type="component" value="Segment"/>
</dbReference>
<dbReference type="KEGG" id="vg:40079169"/>
<proteinExistence type="predicted"/>
<accession>A0A142KBC5</accession>
<evidence type="ECO:0000313" key="2">
    <source>
        <dbReference type="Proteomes" id="UP000223856"/>
    </source>
</evidence>
<name>A0A142KBC5_9CAUD</name>
<dbReference type="GeneID" id="40079169"/>